<gene>
    <name evidence="1" type="ORF">E0485_04845</name>
</gene>
<evidence type="ECO:0000313" key="2">
    <source>
        <dbReference type="Proteomes" id="UP000295418"/>
    </source>
</evidence>
<evidence type="ECO:0000313" key="1">
    <source>
        <dbReference type="EMBL" id="TCZ80180.1"/>
    </source>
</evidence>
<name>A0A4R4ELF7_9BACL</name>
<organism evidence="1 2">
    <name type="scientific">Paenibacillus albiflavus</name>
    <dbReference type="NCBI Taxonomy" id="2545760"/>
    <lineage>
        <taxon>Bacteria</taxon>
        <taxon>Bacillati</taxon>
        <taxon>Bacillota</taxon>
        <taxon>Bacilli</taxon>
        <taxon>Bacillales</taxon>
        <taxon>Paenibacillaceae</taxon>
        <taxon>Paenibacillus</taxon>
    </lineage>
</organism>
<keyword evidence="2" id="KW-1185">Reference proteome</keyword>
<protein>
    <submittedName>
        <fullName evidence="1">DUF2277 domain-containing protein</fullName>
    </submittedName>
</protein>
<proteinExistence type="predicted"/>
<dbReference type="AlphaFoldDB" id="A0A4R4ELF7"/>
<accession>A0A4R4ELF7</accession>
<dbReference type="Proteomes" id="UP000295418">
    <property type="component" value="Unassembled WGS sequence"/>
</dbReference>
<dbReference type="EMBL" id="SKFG01000002">
    <property type="protein sequence ID" value="TCZ80180.1"/>
    <property type="molecule type" value="Genomic_DNA"/>
</dbReference>
<comment type="caution">
    <text evidence="1">The sequence shown here is derived from an EMBL/GenBank/DDBJ whole genome shotgun (WGS) entry which is preliminary data.</text>
</comment>
<dbReference type="InterPro" id="IPR018735">
    <property type="entry name" value="DUF2277"/>
</dbReference>
<sequence length="91" mass="10126">MCRNIKTLFNFDPPATEEEIQAASLQFVRKLSGFNAPSKVNEEAFQLAVEEVTAAASKLLSTLVTNAEPRNREIEAEKARERNALRFGTAE</sequence>
<dbReference type="Pfam" id="PF10041">
    <property type="entry name" value="DUF2277"/>
    <property type="match status" value="1"/>
</dbReference>
<dbReference type="RefSeq" id="WP_132416827.1">
    <property type="nucleotide sequence ID" value="NZ_SKFG01000002.1"/>
</dbReference>
<reference evidence="1 2" key="1">
    <citation type="submission" date="2019-03" db="EMBL/GenBank/DDBJ databases">
        <authorList>
            <person name="Kim M.K.M."/>
        </authorList>
    </citation>
    <scope>NUCLEOTIDE SEQUENCE [LARGE SCALE GENOMIC DNA]</scope>
    <source>
        <strain evidence="1 2">18JY21-1</strain>
    </source>
</reference>
<dbReference type="OrthoDB" id="2720376at2"/>